<dbReference type="Pfam" id="PF00392">
    <property type="entry name" value="GntR"/>
    <property type="match status" value="1"/>
</dbReference>
<dbReference type="SMART" id="SM00895">
    <property type="entry name" value="FCD"/>
    <property type="match status" value="1"/>
</dbReference>
<dbReference type="InterPro" id="IPR036390">
    <property type="entry name" value="WH_DNA-bd_sf"/>
</dbReference>
<gene>
    <name evidence="5" type="ORF">ACFQQL_04600</name>
</gene>
<dbReference type="Gene3D" id="1.20.120.530">
    <property type="entry name" value="GntR ligand-binding domain-like"/>
    <property type="match status" value="1"/>
</dbReference>
<accession>A0ABW2Q4K9</accession>
<dbReference type="InterPro" id="IPR036388">
    <property type="entry name" value="WH-like_DNA-bd_sf"/>
</dbReference>
<name>A0ABW2Q4K9_9MICO</name>
<evidence type="ECO:0000256" key="1">
    <source>
        <dbReference type="ARBA" id="ARBA00023015"/>
    </source>
</evidence>
<keyword evidence="2" id="KW-0238">DNA-binding</keyword>
<dbReference type="Pfam" id="PF07729">
    <property type="entry name" value="FCD"/>
    <property type="match status" value="1"/>
</dbReference>
<reference evidence="6" key="1">
    <citation type="journal article" date="2019" name="Int. J. Syst. Evol. Microbiol.">
        <title>The Global Catalogue of Microorganisms (GCM) 10K type strain sequencing project: providing services to taxonomists for standard genome sequencing and annotation.</title>
        <authorList>
            <consortium name="The Broad Institute Genomics Platform"/>
            <consortium name="The Broad Institute Genome Sequencing Center for Infectious Disease"/>
            <person name="Wu L."/>
            <person name="Ma J."/>
        </authorList>
    </citation>
    <scope>NUCLEOTIDE SEQUENCE [LARGE SCALE GENOMIC DNA]</scope>
    <source>
        <strain evidence="6">JCM 1490</strain>
    </source>
</reference>
<dbReference type="RefSeq" id="WP_382391713.1">
    <property type="nucleotide sequence ID" value="NZ_JBHTCQ010000001.1"/>
</dbReference>
<dbReference type="Gene3D" id="1.10.10.10">
    <property type="entry name" value="Winged helix-like DNA-binding domain superfamily/Winged helix DNA-binding domain"/>
    <property type="match status" value="1"/>
</dbReference>
<comment type="caution">
    <text evidence="5">The sequence shown here is derived from an EMBL/GenBank/DDBJ whole genome shotgun (WGS) entry which is preliminary data.</text>
</comment>
<keyword evidence="3" id="KW-0804">Transcription</keyword>
<keyword evidence="6" id="KW-1185">Reference proteome</keyword>
<dbReference type="InterPro" id="IPR011711">
    <property type="entry name" value="GntR_C"/>
</dbReference>
<dbReference type="PANTHER" id="PTHR43537">
    <property type="entry name" value="TRANSCRIPTIONAL REGULATOR, GNTR FAMILY"/>
    <property type="match status" value="1"/>
</dbReference>
<dbReference type="CDD" id="cd07377">
    <property type="entry name" value="WHTH_GntR"/>
    <property type="match status" value="1"/>
</dbReference>
<dbReference type="SUPFAM" id="SSF48008">
    <property type="entry name" value="GntR ligand-binding domain-like"/>
    <property type="match status" value="1"/>
</dbReference>
<protein>
    <submittedName>
        <fullName evidence="5">GntR family transcriptional regulator</fullName>
    </submittedName>
</protein>
<proteinExistence type="predicted"/>
<feature type="domain" description="HTH gntR-type" evidence="4">
    <location>
        <begin position="1"/>
        <end position="65"/>
    </location>
</feature>
<dbReference type="SMART" id="SM00345">
    <property type="entry name" value="HTH_GNTR"/>
    <property type="match status" value="1"/>
</dbReference>
<dbReference type="PROSITE" id="PS50949">
    <property type="entry name" value="HTH_GNTR"/>
    <property type="match status" value="1"/>
</dbReference>
<dbReference type="PRINTS" id="PR00035">
    <property type="entry name" value="HTHGNTR"/>
</dbReference>
<dbReference type="InterPro" id="IPR008920">
    <property type="entry name" value="TF_FadR/GntR_C"/>
</dbReference>
<evidence type="ECO:0000256" key="3">
    <source>
        <dbReference type="ARBA" id="ARBA00023163"/>
    </source>
</evidence>
<evidence type="ECO:0000313" key="5">
    <source>
        <dbReference type="EMBL" id="MFC7404380.1"/>
    </source>
</evidence>
<dbReference type="Proteomes" id="UP001596455">
    <property type="component" value="Unassembled WGS sequence"/>
</dbReference>
<evidence type="ECO:0000256" key="2">
    <source>
        <dbReference type="ARBA" id="ARBA00023125"/>
    </source>
</evidence>
<dbReference type="EMBL" id="JBHTCQ010000001">
    <property type="protein sequence ID" value="MFC7404380.1"/>
    <property type="molecule type" value="Genomic_DNA"/>
</dbReference>
<evidence type="ECO:0000313" key="6">
    <source>
        <dbReference type="Proteomes" id="UP001596455"/>
    </source>
</evidence>
<evidence type="ECO:0000259" key="4">
    <source>
        <dbReference type="PROSITE" id="PS50949"/>
    </source>
</evidence>
<organism evidence="5 6">
    <name type="scientific">Georgenia alba</name>
    <dbReference type="NCBI Taxonomy" id="2233858"/>
    <lineage>
        <taxon>Bacteria</taxon>
        <taxon>Bacillati</taxon>
        <taxon>Actinomycetota</taxon>
        <taxon>Actinomycetes</taxon>
        <taxon>Micrococcales</taxon>
        <taxon>Bogoriellaceae</taxon>
        <taxon>Georgenia</taxon>
    </lineage>
</organism>
<dbReference type="SUPFAM" id="SSF46785">
    <property type="entry name" value="Winged helix' DNA-binding domain"/>
    <property type="match status" value="1"/>
</dbReference>
<keyword evidence="1" id="KW-0805">Transcription regulation</keyword>
<sequence>MDLIAAALRESILSGRLPGDQVLVERRLAAELGVSKTPVREALIQLTASGLVTTTRNRGSVVRRLSAQDARHVYEQRLLLEPWAYAESIRTGRIDTDEASKHLERSELLRARADWPAAVLANRAFHQCLYGACPNPLIVESLDRLQDLTALATVSVVWDDQKMTSQEQSEHRRLLELAVAGSADEGEQLMHDHIRRALDSRTDHLS</sequence>
<dbReference type="PANTHER" id="PTHR43537:SF24">
    <property type="entry name" value="GLUCONATE OPERON TRANSCRIPTIONAL REPRESSOR"/>
    <property type="match status" value="1"/>
</dbReference>
<dbReference type="InterPro" id="IPR000524">
    <property type="entry name" value="Tscrpt_reg_HTH_GntR"/>
</dbReference>